<dbReference type="GO" id="GO:0004105">
    <property type="term" value="F:choline-phosphate cytidylyltransferase activity"/>
    <property type="evidence" value="ECO:0007669"/>
    <property type="project" value="UniProtKB-EC"/>
</dbReference>
<dbReference type="GO" id="GO:0005635">
    <property type="term" value="C:nuclear envelope"/>
    <property type="evidence" value="ECO:0007669"/>
    <property type="project" value="TreeGrafter"/>
</dbReference>
<proteinExistence type="inferred from homology"/>
<keyword evidence="6" id="KW-0443">Lipid metabolism</keyword>
<dbReference type="AlphaFoldDB" id="A0A8J8WBL9"/>
<organism evidence="14 15">
    <name type="scientific">Penicillium ucsense</name>
    <dbReference type="NCBI Taxonomy" id="2839758"/>
    <lineage>
        <taxon>Eukaryota</taxon>
        <taxon>Fungi</taxon>
        <taxon>Dikarya</taxon>
        <taxon>Ascomycota</taxon>
        <taxon>Pezizomycotina</taxon>
        <taxon>Eurotiomycetes</taxon>
        <taxon>Eurotiomycetidae</taxon>
        <taxon>Eurotiales</taxon>
        <taxon>Aspergillaceae</taxon>
        <taxon>Penicillium</taxon>
    </lineage>
</organism>
<feature type="compositionally biased region" description="Polar residues" evidence="12">
    <location>
        <begin position="65"/>
        <end position="76"/>
    </location>
</feature>
<dbReference type="InterPro" id="IPR014729">
    <property type="entry name" value="Rossmann-like_a/b/a_fold"/>
</dbReference>
<evidence type="ECO:0000256" key="4">
    <source>
        <dbReference type="ARBA" id="ARBA00022679"/>
    </source>
</evidence>
<dbReference type="NCBIfam" id="TIGR00125">
    <property type="entry name" value="cyt_tran_rel"/>
    <property type="match status" value="1"/>
</dbReference>
<feature type="region of interest" description="Disordered" evidence="12">
    <location>
        <begin position="375"/>
        <end position="429"/>
    </location>
</feature>
<dbReference type="InterPro" id="IPR004821">
    <property type="entry name" value="Cyt_trans-like"/>
</dbReference>
<gene>
    <name evidence="14" type="ORF">PECM_003386</name>
</gene>
<dbReference type="CDD" id="cd02174">
    <property type="entry name" value="CCT"/>
    <property type="match status" value="1"/>
</dbReference>
<name>A0A8J8WBL9_9EURO</name>
<dbReference type="InterPro" id="IPR045049">
    <property type="entry name" value="Pcy1-like"/>
</dbReference>
<feature type="compositionally biased region" description="Acidic residues" evidence="12">
    <location>
        <begin position="465"/>
        <end position="476"/>
    </location>
</feature>
<comment type="similarity">
    <text evidence="1">Belongs to the cytidylyltransferase family.</text>
</comment>
<feature type="region of interest" description="Disordered" evidence="12">
    <location>
        <begin position="454"/>
        <end position="488"/>
    </location>
</feature>
<keyword evidence="7" id="KW-0594">Phospholipid biosynthesis</keyword>
<keyword evidence="2" id="KW-0444">Lipid biosynthesis</keyword>
<evidence type="ECO:0000256" key="8">
    <source>
        <dbReference type="ARBA" id="ARBA00023264"/>
    </source>
</evidence>
<dbReference type="InterPro" id="IPR041723">
    <property type="entry name" value="CCT"/>
</dbReference>
<evidence type="ECO:0000256" key="9">
    <source>
        <dbReference type="ARBA" id="ARBA00026101"/>
    </source>
</evidence>
<dbReference type="OrthoDB" id="17102at2759"/>
<accession>A0A8J8WBL9</accession>
<evidence type="ECO:0000256" key="10">
    <source>
        <dbReference type="ARBA" id="ARBA00076205"/>
    </source>
</evidence>
<feature type="region of interest" description="Disordered" evidence="12">
    <location>
        <begin position="1"/>
        <end position="166"/>
    </location>
</feature>
<dbReference type="EMBL" id="WIWV01000002">
    <property type="protein sequence ID" value="KAF7720065.1"/>
    <property type="molecule type" value="Genomic_DNA"/>
</dbReference>
<dbReference type="PANTHER" id="PTHR10739:SF13">
    <property type="entry name" value="CHOLINE-PHOSPHATE CYTIDYLYLTRANSFERASE"/>
    <property type="match status" value="1"/>
</dbReference>
<evidence type="ECO:0000256" key="6">
    <source>
        <dbReference type="ARBA" id="ARBA00023098"/>
    </source>
</evidence>
<feature type="compositionally biased region" description="Acidic residues" evidence="12">
    <location>
        <begin position="136"/>
        <end position="148"/>
    </location>
</feature>
<dbReference type="SUPFAM" id="SSF52374">
    <property type="entry name" value="Nucleotidylyl transferase"/>
    <property type="match status" value="1"/>
</dbReference>
<dbReference type="EC" id="2.7.7.15" evidence="9"/>
<feature type="compositionally biased region" description="Low complexity" evidence="12">
    <location>
        <begin position="19"/>
        <end position="34"/>
    </location>
</feature>
<dbReference type="Proteomes" id="UP000631181">
    <property type="component" value="Unassembled WGS sequence"/>
</dbReference>
<dbReference type="GO" id="GO:0031210">
    <property type="term" value="F:phosphatidylcholine binding"/>
    <property type="evidence" value="ECO:0007669"/>
    <property type="project" value="TreeGrafter"/>
</dbReference>
<sequence length="488" mass="53274">MTTSTSPSGKRKRSGSLLPAAAAAAAAAAPVPAAELQPSSRDASSEDGEDSTGPATAAIARHKNQNSLNHTTTESDPPSKRARKSAGTANATATSNGTDIQREDPGEPSETTVASSDVESRPRSRPGLHIKLPNGGEEEGEEEEEEEEEHARTMLPPQRGGLQDPVGYKTNPPPEGRAVRVYADGVFDLFHLGHMRQLEQAKKAFPDVYLIVGVTGDEETHKRKGLTVLSGAERAETIRHCKWVDEVIPNCPWIVTPEFLSEHQIDYVAHDDLPYEAAEGDDIYAPIKAQGKFLVTQRTEGVSTTGIITRIVRDYDQYISRQFKRGASRQELNVSWLKKNELEIKRHVAEIRDNIRSNWTMTGQELGRELRQIWQNSRPGSPAPSARNSVDYTTARGPLASPTGGNKSHLSRVEALTRPDSPGVGRNEDFATGYSLGLIGGVRAWMARSRLSLAEAPSHPHSPTDEDESEQNGFDENEIRGRKTAMAE</sequence>
<evidence type="ECO:0000256" key="3">
    <source>
        <dbReference type="ARBA" id="ARBA00022553"/>
    </source>
</evidence>
<evidence type="ECO:0000313" key="15">
    <source>
        <dbReference type="Proteomes" id="UP000631181"/>
    </source>
</evidence>
<keyword evidence="8" id="KW-1208">Phospholipid metabolism</keyword>
<keyword evidence="4 14" id="KW-0808">Transferase</keyword>
<evidence type="ECO:0000256" key="11">
    <source>
        <dbReference type="ARBA" id="ARBA00080967"/>
    </source>
</evidence>
<evidence type="ECO:0000256" key="5">
    <source>
        <dbReference type="ARBA" id="ARBA00022695"/>
    </source>
</evidence>
<evidence type="ECO:0000259" key="13">
    <source>
        <dbReference type="Pfam" id="PF01467"/>
    </source>
</evidence>
<evidence type="ECO:0000256" key="1">
    <source>
        <dbReference type="ARBA" id="ARBA00010101"/>
    </source>
</evidence>
<dbReference type="FunFam" id="3.40.50.620:FF:000147">
    <property type="entry name" value="Cholinephosphate cytidylyltransferase"/>
    <property type="match status" value="1"/>
</dbReference>
<feature type="domain" description="Cytidyltransferase-like" evidence="13">
    <location>
        <begin position="182"/>
        <end position="310"/>
    </location>
</feature>
<dbReference type="Pfam" id="PF01467">
    <property type="entry name" value="CTP_transf_like"/>
    <property type="match status" value="1"/>
</dbReference>
<evidence type="ECO:0000256" key="12">
    <source>
        <dbReference type="SAM" id="MobiDB-lite"/>
    </source>
</evidence>
<feature type="compositionally biased region" description="Low complexity" evidence="12">
    <location>
        <begin position="85"/>
        <end position="98"/>
    </location>
</feature>
<comment type="caution">
    <text evidence="14">The sequence shown here is derived from an EMBL/GenBank/DDBJ whole genome shotgun (WGS) entry which is preliminary data.</text>
</comment>
<evidence type="ECO:0000256" key="2">
    <source>
        <dbReference type="ARBA" id="ARBA00022516"/>
    </source>
</evidence>
<dbReference type="PANTHER" id="PTHR10739">
    <property type="entry name" value="CYTIDYLYLTRANSFERASE"/>
    <property type="match status" value="1"/>
</dbReference>
<keyword evidence="3" id="KW-0597">Phosphoprotein</keyword>
<keyword evidence="5 14" id="KW-0548">Nucleotidyltransferase</keyword>
<dbReference type="Gene3D" id="3.40.50.620">
    <property type="entry name" value="HUPs"/>
    <property type="match status" value="1"/>
</dbReference>
<evidence type="ECO:0000256" key="7">
    <source>
        <dbReference type="ARBA" id="ARBA00023209"/>
    </source>
</evidence>
<protein>
    <recommendedName>
        <fullName evidence="9">choline-phosphate cytidylyltransferase</fullName>
        <ecNumber evidence="9">2.7.7.15</ecNumber>
    </recommendedName>
    <alternativeName>
        <fullName evidence="10">CTP:phosphocholine cytidylyltransferase</fullName>
    </alternativeName>
    <alternativeName>
        <fullName evidence="11">Phosphorylcholine transferase</fullName>
    </alternativeName>
</protein>
<evidence type="ECO:0000313" key="14">
    <source>
        <dbReference type="EMBL" id="KAF7720065.1"/>
    </source>
</evidence>
<keyword evidence="15" id="KW-1185">Reference proteome</keyword>
<reference evidence="14" key="1">
    <citation type="journal article" date="2020" name="Front. Microbiol.">
        <title>Gene regulatory networks of Penicillium echinulatum 2HH and Penicillium oxalicum 114-2 inferred by a computational biology approach.</title>
        <authorList>
            <person name="Lenz A.R."/>
            <person name="Galan-Vasquez E."/>
            <person name="Balbinot E."/>
            <person name="De Abreu F.P."/>
            <person name="De Oliveira N.S."/>
            <person name="Da Rosa L.O."/>
            <person name="De Avila E Silva S."/>
            <person name="Camassola M."/>
            <person name="Dillon A.J.P."/>
            <person name="Perez-Rueda E."/>
        </authorList>
    </citation>
    <scope>NUCLEOTIDE SEQUENCE</scope>
    <source>
        <strain evidence="14">S1M29</strain>
    </source>
</reference>